<evidence type="ECO:0000313" key="2">
    <source>
        <dbReference type="EMBL" id="KAH7269229.1"/>
    </source>
</evidence>
<reference evidence="2" key="1">
    <citation type="journal article" date="2021" name="Nat. Commun.">
        <title>Genetic determinants of endophytism in the Arabidopsis root mycobiome.</title>
        <authorList>
            <person name="Mesny F."/>
            <person name="Miyauchi S."/>
            <person name="Thiergart T."/>
            <person name="Pickel B."/>
            <person name="Atanasova L."/>
            <person name="Karlsson M."/>
            <person name="Huettel B."/>
            <person name="Barry K.W."/>
            <person name="Haridas S."/>
            <person name="Chen C."/>
            <person name="Bauer D."/>
            <person name="Andreopoulos W."/>
            <person name="Pangilinan J."/>
            <person name="LaButti K."/>
            <person name="Riley R."/>
            <person name="Lipzen A."/>
            <person name="Clum A."/>
            <person name="Drula E."/>
            <person name="Henrissat B."/>
            <person name="Kohler A."/>
            <person name="Grigoriev I.V."/>
            <person name="Martin F.M."/>
            <person name="Hacquard S."/>
        </authorList>
    </citation>
    <scope>NUCLEOTIDE SEQUENCE</scope>
    <source>
        <strain evidence="2">MPI-CAGE-AT-0023</strain>
    </source>
</reference>
<proteinExistence type="predicted"/>
<dbReference type="EMBL" id="JAGMUX010000001">
    <property type="protein sequence ID" value="KAH7269229.1"/>
    <property type="molecule type" value="Genomic_DNA"/>
</dbReference>
<evidence type="ECO:0000256" key="1">
    <source>
        <dbReference type="SAM" id="SignalP"/>
    </source>
</evidence>
<feature type="signal peptide" evidence="1">
    <location>
        <begin position="1"/>
        <end position="16"/>
    </location>
</feature>
<keyword evidence="1" id="KW-0732">Signal</keyword>
<evidence type="ECO:0000313" key="3">
    <source>
        <dbReference type="Proteomes" id="UP000720189"/>
    </source>
</evidence>
<protein>
    <submittedName>
        <fullName evidence="2">Uncharacterized protein</fullName>
    </submittedName>
</protein>
<accession>A0A9P9R871</accession>
<gene>
    <name evidence="2" type="ORF">BKA55DRAFT_731510</name>
</gene>
<dbReference type="GeneID" id="70231159"/>
<feature type="chain" id="PRO_5040396553" evidence="1">
    <location>
        <begin position="17"/>
        <end position="263"/>
    </location>
</feature>
<organism evidence="2 3">
    <name type="scientific">Fusarium redolens</name>
    <dbReference type="NCBI Taxonomy" id="48865"/>
    <lineage>
        <taxon>Eukaryota</taxon>
        <taxon>Fungi</taxon>
        <taxon>Dikarya</taxon>
        <taxon>Ascomycota</taxon>
        <taxon>Pezizomycotina</taxon>
        <taxon>Sordariomycetes</taxon>
        <taxon>Hypocreomycetidae</taxon>
        <taxon>Hypocreales</taxon>
        <taxon>Nectriaceae</taxon>
        <taxon>Fusarium</taxon>
        <taxon>Fusarium redolens species complex</taxon>
    </lineage>
</organism>
<dbReference type="AlphaFoldDB" id="A0A9P9R871"/>
<dbReference type="Proteomes" id="UP000720189">
    <property type="component" value="Unassembled WGS sequence"/>
</dbReference>
<sequence>MLVLFLFLLVLPFAHSQSYHCQSFHSRVQKEGYLFFDCLDSLEVRQRWQVAQCLLQINTLEKTMQCTDWKHEERLTFDISNNLYARDVDIVPSLDNYDTTSNILKYPTWDRDNDQKLKFTPRGLIVAADEACVAYHFCRRPFFGQVLACPHEDMNLFIPCLICYSVDSKDIENFERFIRAHKFGQAEYSISNSVMQWRKYGANCHQNLTSMMMVKMTVSTSNRGSSETPQHPTSLTTRYPLGIQLVTALLLILPSRRRIQLRH</sequence>
<keyword evidence="3" id="KW-1185">Reference proteome</keyword>
<comment type="caution">
    <text evidence="2">The sequence shown here is derived from an EMBL/GenBank/DDBJ whole genome shotgun (WGS) entry which is preliminary data.</text>
</comment>
<dbReference type="RefSeq" id="XP_046055997.1">
    <property type="nucleotide sequence ID" value="XM_046201205.1"/>
</dbReference>
<name>A0A9P9R871_FUSRE</name>
<dbReference type="OrthoDB" id="10650321at2759"/>